<keyword evidence="3" id="KW-1185">Reference proteome</keyword>
<dbReference type="Pfam" id="PF00646">
    <property type="entry name" value="F-box"/>
    <property type="match status" value="1"/>
</dbReference>
<dbReference type="InParanoid" id="D8RU33"/>
<dbReference type="InterPro" id="IPR036047">
    <property type="entry name" value="F-box-like_dom_sf"/>
</dbReference>
<evidence type="ECO:0000313" key="2">
    <source>
        <dbReference type="EMBL" id="EFJ24341.1"/>
    </source>
</evidence>
<dbReference type="Gene3D" id="1.20.1280.50">
    <property type="match status" value="1"/>
</dbReference>
<dbReference type="GO" id="GO:0004842">
    <property type="term" value="F:ubiquitin-protein transferase activity"/>
    <property type="evidence" value="ECO:0000318"/>
    <property type="project" value="GO_Central"/>
</dbReference>
<organism evidence="3">
    <name type="scientific">Selaginella moellendorffii</name>
    <name type="common">Spikemoss</name>
    <dbReference type="NCBI Taxonomy" id="88036"/>
    <lineage>
        <taxon>Eukaryota</taxon>
        <taxon>Viridiplantae</taxon>
        <taxon>Streptophyta</taxon>
        <taxon>Embryophyta</taxon>
        <taxon>Tracheophyta</taxon>
        <taxon>Lycopodiopsida</taxon>
        <taxon>Selaginellales</taxon>
        <taxon>Selaginellaceae</taxon>
        <taxon>Selaginella</taxon>
    </lineage>
</organism>
<evidence type="ECO:0000259" key="1">
    <source>
        <dbReference type="PROSITE" id="PS50181"/>
    </source>
</evidence>
<name>D8RU33_SELML</name>
<dbReference type="PANTHER" id="PTHR46301:SF77">
    <property type="entry name" value="F-BOX ONLY PROTEIN 6"/>
    <property type="match status" value="1"/>
</dbReference>
<protein>
    <recommendedName>
        <fullName evidence="1">F-box domain-containing protein</fullName>
    </recommendedName>
</protein>
<dbReference type="SMART" id="SM00256">
    <property type="entry name" value="FBOX"/>
    <property type="match status" value="1"/>
</dbReference>
<dbReference type="Proteomes" id="UP000001514">
    <property type="component" value="Unassembled WGS sequence"/>
</dbReference>
<dbReference type="HOGENOM" id="CLU_895446_0_0_1"/>
<dbReference type="PANTHER" id="PTHR46301">
    <property type="entry name" value="F-BOX/KELCH-REPEAT PROTEIN"/>
    <property type="match status" value="1"/>
</dbReference>
<reference evidence="2 3" key="1">
    <citation type="journal article" date="2011" name="Science">
        <title>The Selaginella genome identifies genetic changes associated with the evolution of vascular plants.</title>
        <authorList>
            <person name="Banks J.A."/>
            <person name="Nishiyama T."/>
            <person name="Hasebe M."/>
            <person name="Bowman J.L."/>
            <person name="Gribskov M."/>
            <person name="dePamphilis C."/>
            <person name="Albert V.A."/>
            <person name="Aono N."/>
            <person name="Aoyama T."/>
            <person name="Ambrose B.A."/>
            <person name="Ashton N.W."/>
            <person name="Axtell M.J."/>
            <person name="Barker E."/>
            <person name="Barker M.S."/>
            <person name="Bennetzen J.L."/>
            <person name="Bonawitz N.D."/>
            <person name="Chapple C."/>
            <person name="Cheng C."/>
            <person name="Correa L.G."/>
            <person name="Dacre M."/>
            <person name="DeBarry J."/>
            <person name="Dreyer I."/>
            <person name="Elias M."/>
            <person name="Engstrom E.M."/>
            <person name="Estelle M."/>
            <person name="Feng L."/>
            <person name="Finet C."/>
            <person name="Floyd S.K."/>
            <person name="Frommer W.B."/>
            <person name="Fujita T."/>
            <person name="Gramzow L."/>
            <person name="Gutensohn M."/>
            <person name="Harholt J."/>
            <person name="Hattori M."/>
            <person name="Heyl A."/>
            <person name="Hirai T."/>
            <person name="Hiwatashi Y."/>
            <person name="Ishikawa M."/>
            <person name="Iwata M."/>
            <person name="Karol K.G."/>
            <person name="Koehler B."/>
            <person name="Kolukisaoglu U."/>
            <person name="Kubo M."/>
            <person name="Kurata T."/>
            <person name="Lalonde S."/>
            <person name="Li K."/>
            <person name="Li Y."/>
            <person name="Litt A."/>
            <person name="Lyons E."/>
            <person name="Manning G."/>
            <person name="Maruyama T."/>
            <person name="Michael T.P."/>
            <person name="Mikami K."/>
            <person name="Miyazaki S."/>
            <person name="Morinaga S."/>
            <person name="Murata T."/>
            <person name="Mueller-Roeber B."/>
            <person name="Nelson D.R."/>
            <person name="Obara M."/>
            <person name="Oguri Y."/>
            <person name="Olmstead R.G."/>
            <person name="Onodera N."/>
            <person name="Petersen B.L."/>
            <person name="Pils B."/>
            <person name="Prigge M."/>
            <person name="Rensing S.A."/>
            <person name="Riano-Pachon D.M."/>
            <person name="Roberts A.W."/>
            <person name="Sato Y."/>
            <person name="Scheller H.V."/>
            <person name="Schulz B."/>
            <person name="Schulz C."/>
            <person name="Shakirov E.V."/>
            <person name="Shibagaki N."/>
            <person name="Shinohara N."/>
            <person name="Shippen D.E."/>
            <person name="Soerensen I."/>
            <person name="Sotooka R."/>
            <person name="Sugimoto N."/>
            <person name="Sugita M."/>
            <person name="Sumikawa N."/>
            <person name="Tanurdzic M."/>
            <person name="Theissen G."/>
            <person name="Ulvskov P."/>
            <person name="Wakazuki S."/>
            <person name="Weng J.K."/>
            <person name="Willats W.W."/>
            <person name="Wipf D."/>
            <person name="Wolf P.G."/>
            <person name="Yang L."/>
            <person name="Zimmer A.D."/>
            <person name="Zhu Q."/>
            <person name="Mitros T."/>
            <person name="Hellsten U."/>
            <person name="Loque D."/>
            <person name="Otillar R."/>
            <person name="Salamov A."/>
            <person name="Schmutz J."/>
            <person name="Shapiro H."/>
            <person name="Lindquist E."/>
            <person name="Lucas S."/>
            <person name="Rokhsar D."/>
            <person name="Grigoriev I.V."/>
        </authorList>
    </citation>
    <scope>NUCLEOTIDE SEQUENCE [LARGE SCALE GENOMIC DNA]</scope>
</reference>
<dbReference type="EMBL" id="GL377590">
    <property type="protein sequence ID" value="EFJ24341.1"/>
    <property type="molecule type" value="Genomic_DNA"/>
</dbReference>
<feature type="domain" description="F-box" evidence="1">
    <location>
        <begin position="1"/>
        <end position="45"/>
    </location>
</feature>
<dbReference type="PROSITE" id="PS50181">
    <property type="entry name" value="FBOX"/>
    <property type="match status" value="1"/>
</dbReference>
<dbReference type="GO" id="GO:0031146">
    <property type="term" value="P:SCF-dependent proteasomal ubiquitin-dependent protein catabolic process"/>
    <property type="evidence" value="ECO:0000318"/>
    <property type="project" value="GO_Central"/>
</dbReference>
<accession>D8RU33</accession>
<sequence>MEPLDHHLMLDVLSRLDIQSLFRARLVCKEWLELVQSPWFTARNLVVLLHLGNSLHLWDPLATTVAWPVEGLSRISASLWASSAGLVCGMKWPYIFVGNPITRKWKRLSLGQFNLHVSNMEFRHDPFTGVYKIGLTLKGGGNTYTYTYDSSKESKGWSGPFAKPNASKTCIDLRRENHRSDSWVLTGELFVGKCVCGDKFIVATEWRDIDSLKFCGLRIWELDDCMRPVQVSNLGFGSDLQDSKLSVYPLRMELVDDVIVFYVTAPHRQAAGGVIVTYYPVRRQWEWLKGAWCPDSYRDSFVFKPSFSSKP</sequence>
<dbReference type="AlphaFoldDB" id="D8RU33"/>
<dbReference type="SUPFAM" id="SSF81383">
    <property type="entry name" value="F-box domain"/>
    <property type="match status" value="1"/>
</dbReference>
<evidence type="ECO:0000313" key="3">
    <source>
        <dbReference type="Proteomes" id="UP000001514"/>
    </source>
</evidence>
<dbReference type="InterPro" id="IPR001810">
    <property type="entry name" value="F-box_dom"/>
</dbReference>
<proteinExistence type="predicted"/>
<gene>
    <name evidence="2" type="ORF">SELMODRAFT_414945</name>
</gene>
<dbReference type="Gramene" id="EFJ24341">
    <property type="protein sequence ID" value="EFJ24341"/>
    <property type="gene ID" value="SELMODRAFT_414945"/>
</dbReference>
<dbReference type="KEGG" id="smo:SELMODRAFT_414945"/>